<evidence type="ECO:0000313" key="3">
    <source>
        <dbReference type="EMBL" id="KAJ7371773.1"/>
    </source>
</evidence>
<gene>
    <name evidence="3" type="ORF">OS493_023111</name>
</gene>
<evidence type="ECO:0000256" key="1">
    <source>
        <dbReference type="SAM" id="Coils"/>
    </source>
</evidence>
<proteinExistence type="predicted"/>
<name>A0A9X0CRQ2_9CNID</name>
<evidence type="ECO:0000313" key="4">
    <source>
        <dbReference type="Proteomes" id="UP001163046"/>
    </source>
</evidence>
<dbReference type="Proteomes" id="UP001163046">
    <property type="component" value="Unassembled WGS sequence"/>
</dbReference>
<feature type="coiled-coil region" evidence="1">
    <location>
        <begin position="47"/>
        <end position="81"/>
    </location>
</feature>
<dbReference type="InterPro" id="IPR011042">
    <property type="entry name" value="6-blade_b-propeller_TolB-like"/>
</dbReference>
<comment type="caution">
    <text evidence="3">The sequence shown here is derived from an EMBL/GenBank/DDBJ whole genome shotgun (WGS) entry which is preliminary data.</text>
</comment>
<keyword evidence="1" id="KW-0175">Coiled coil</keyword>
<evidence type="ECO:0000256" key="2">
    <source>
        <dbReference type="SAM" id="MobiDB-lite"/>
    </source>
</evidence>
<feature type="compositionally biased region" description="Basic and acidic residues" evidence="2">
    <location>
        <begin position="216"/>
        <end position="232"/>
    </location>
</feature>
<dbReference type="EMBL" id="MU826842">
    <property type="protein sequence ID" value="KAJ7371773.1"/>
    <property type="molecule type" value="Genomic_DNA"/>
</dbReference>
<dbReference type="AlphaFoldDB" id="A0A9X0CRQ2"/>
<keyword evidence="4" id="KW-1185">Reference proteome</keyword>
<reference evidence="3" key="1">
    <citation type="submission" date="2023-01" db="EMBL/GenBank/DDBJ databases">
        <title>Genome assembly of the deep-sea coral Lophelia pertusa.</title>
        <authorList>
            <person name="Herrera S."/>
            <person name="Cordes E."/>
        </authorList>
    </citation>
    <scope>NUCLEOTIDE SEQUENCE</scope>
    <source>
        <strain evidence="3">USNM1676648</strain>
        <tissue evidence="3">Polyp</tissue>
    </source>
</reference>
<dbReference type="Gene3D" id="2.120.10.30">
    <property type="entry name" value="TolB, C-terminal domain"/>
    <property type="match status" value="1"/>
</dbReference>
<dbReference type="OrthoDB" id="342730at2759"/>
<sequence length="291" mass="33243">MLDSVDDIRAQLLARRHTVRHCSEAVFLKTKELVSVDQCILETMEDVRKLKQEIRRNEFDLSDLQNQIEETQDELERTRRHGIANKAFKNPLWRLESGNEKQKPKSLNYSEVLEENSYSLGSLGMRSVPLQFDFPCCVASHKGLIYVADRNNCRVLVLDSVGELSREPIEFGNTGPLAIAVNKRGNVIVTDSQIIKWAPPESQQVTKSSDIWNEEEIPHKGGNGEDEQHPRPAPESSDIWNEEEIPRGNTERINMIQGQLQSNIKIKLPDTEFSDVNLDVDRLPFLDCRTP</sequence>
<dbReference type="SUPFAM" id="SSF101898">
    <property type="entry name" value="NHL repeat"/>
    <property type="match status" value="1"/>
</dbReference>
<feature type="region of interest" description="Disordered" evidence="2">
    <location>
        <begin position="215"/>
        <end position="241"/>
    </location>
</feature>
<accession>A0A9X0CRQ2</accession>
<protein>
    <submittedName>
        <fullName evidence="3">Uncharacterized protein</fullName>
    </submittedName>
</protein>
<organism evidence="3 4">
    <name type="scientific">Desmophyllum pertusum</name>
    <dbReference type="NCBI Taxonomy" id="174260"/>
    <lineage>
        <taxon>Eukaryota</taxon>
        <taxon>Metazoa</taxon>
        <taxon>Cnidaria</taxon>
        <taxon>Anthozoa</taxon>
        <taxon>Hexacorallia</taxon>
        <taxon>Scleractinia</taxon>
        <taxon>Caryophylliina</taxon>
        <taxon>Caryophylliidae</taxon>
        <taxon>Desmophyllum</taxon>
    </lineage>
</organism>